<dbReference type="Gene3D" id="1.20.120.910">
    <property type="entry name" value="DksA, coiled-coil domain"/>
    <property type="match status" value="1"/>
</dbReference>
<feature type="zinc finger region" description="dksA C4-type" evidence="4">
    <location>
        <begin position="39"/>
        <end position="63"/>
    </location>
</feature>
<evidence type="ECO:0000256" key="4">
    <source>
        <dbReference type="PROSITE-ProRule" id="PRU00510"/>
    </source>
</evidence>
<feature type="domain" description="Zinc finger DksA/TraR C4-type" evidence="5">
    <location>
        <begin position="38"/>
        <end position="68"/>
    </location>
</feature>
<dbReference type="SUPFAM" id="SSF57716">
    <property type="entry name" value="Glucocorticoid receptor-like (DNA-binding domain)"/>
    <property type="match status" value="1"/>
</dbReference>
<proteinExistence type="predicted"/>
<evidence type="ECO:0000313" key="6">
    <source>
        <dbReference type="EMBL" id="QQQ19688.1"/>
    </source>
</evidence>
<evidence type="ECO:0000313" key="7">
    <source>
        <dbReference type="Proteomes" id="UP000595448"/>
    </source>
</evidence>
<protein>
    <submittedName>
        <fullName evidence="6">TraR/DksA C4-type zinc finger protein</fullName>
    </submittedName>
</protein>
<dbReference type="InterPro" id="IPR000962">
    <property type="entry name" value="Znf_DskA_TraR"/>
</dbReference>
<dbReference type="Proteomes" id="UP000595448">
    <property type="component" value="Chromosome"/>
</dbReference>
<evidence type="ECO:0000256" key="3">
    <source>
        <dbReference type="ARBA" id="ARBA00022833"/>
    </source>
</evidence>
<gene>
    <name evidence="6" type="ORF">JIP62_06265</name>
</gene>
<organism evidence="6 7">
    <name type="scientific">Brevundimonas vitisensis</name>
    <dbReference type="NCBI Taxonomy" id="2800818"/>
    <lineage>
        <taxon>Bacteria</taxon>
        <taxon>Pseudomonadati</taxon>
        <taxon>Pseudomonadota</taxon>
        <taxon>Alphaproteobacteria</taxon>
        <taxon>Caulobacterales</taxon>
        <taxon>Caulobacteraceae</taxon>
        <taxon>Brevundimonas</taxon>
    </lineage>
</organism>
<dbReference type="RefSeq" id="WP_201104039.1">
    <property type="nucleotide sequence ID" value="NZ_CP067977.1"/>
</dbReference>
<evidence type="ECO:0000256" key="2">
    <source>
        <dbReference type="ARBA" id="ARBA00022771"/>
    </source>
</evidence>
<name>A0ABX7BQ17_9CAUL</name>
<dbReference type="Pfam" id="PF01258">
    <property type="entry name" value="zf-dskA_traR"/>
    <property type="match status" value="1"/>
</dbReference>
<evidence type="ECO:0000256" key="1">
    <source>
        <dbReference type="ARBA" id="ARBA00022723"/>
    </source>
</evidence>
<keyword evidence="1" id="KW-0479">Metal-binding</keyword>
<evidence type="ECO:0000259" key="5">
    <source>
        <dbReference type="Pfam" id="PF01258"/>
    </source>
</evidence>
<keyword evidence="3" id="KW-0862">Zinc</keyword>
<reference evidence="6 7" key="1">
    <citation type="submission" date="2021-01" db="EMBL/GenBank/DDBJ databases">
        <title>Brevundimonas vitis sp. nov., an bacterium isolated from grape (Vitis vinifera).</title>
        <authorList>
            <person name="Jiang L."/>
            <person name="Lee J."/>
        </authorList>
    </citation>
    <scope>NUCLEOTIDE SEQUENCE [LARGE SCALE GENOMIC DNA]</scope>
    <source>
        <strain evidence="6 7">GRTSA-9</strain>
    </source>
</reference>
<keyword evidence="7" id="KW-1185">Reference proteome</keyword>
<keyword evidence="2" id="KW-0863">Zinc-finger</keyword>
<dbReference type="PROSITE" id="PS51128">
    <property type="entry name" value="ZF_DKSA_2"/>
    <property type="match status" value="1"/>
</dbReference>
<dbReference type="EMBL" id="CP067977">
    <property type="protein sequence ID" value="QQQ19688.1"/>
    <property type="molecule type" value="Genomic_DNA"/>
</dbReference>
<sequence length="76" mass="8028">MDDADRAQHVSDQIVERIMAQARALNAAPPVDRPGPRICIDCPDHIEAARLAANPGALRCTPCQAEAEAARRGAAA</sequence>
<accession>A0ABX7BQ17</accession>